<feature type="transmembrane region" description="Helical" evidence="7">
    <location>
        <begin position="227"/>
        <end position="249"/>
    </location>
</feature>
<comment type="pathway">
    <text evidence="7">Protein modification; lipoprotein biosynthesis (diacylglyceryl transfer).</text>
</comment>
<evidence type="ECO:0000256" key="6">
    <source>
        <dbReference type="ARBA" id="ARBA00023136"/>
    </source>
</evidence>
<dbReference type="NCBIfam" id="TIGR00544">
    <property type="entry name" value="lgt"/>
    <property type="match status" value="1"/>
</dbReference>
<feature type="transmembrane region" description="Helical" evidence="7">
    <location>
        <begin position="92"/>
        <end position="110"/>
    </location>
</feature>
<evidence type="ECO:0000313" key="9">
    <source>
        <dbReference type="Proteomes" id="UP000316360"/>
    </source>
</evidence>
<name>A0A523S3T3_UNCAE</name>
<evidence type="ECO:0000256" key="1">
    <source>
        <dbReference type="ARBA" id="ARBA00007150"/>
    </source>
</evidence>
<dbReference type="AlphaFoldDB" id="A0A523S3T3"/>
<keyword evidence="5 7" id="KW-1133">Transmembrane helix</keyword>
<proteinExistence type="inferred from homology"/>
<keyword evidence="8" id="KW-0449">Lipoprotein</keyword>
<evidence type="ECO:0000256" key="5">
    <source>
        <dbReference type="ARBA" id="ARBA00022989"/>
    </source>
</evidence>
<keyword evidence="3 7" id="KW-0808">Transferase</keyword>
<dbReference type="PANTHER" id="PTHR30589:SF0">
    <property type="entry name" value="PHOSPHATIDYLGLYCEROL--PROLIPOPROTEIN DIACYLGLYCERYL TRANSFERASE"/>
    <property type="match status" value="1"/>
</dbReference>
<feature type="transmembrane region" description="Helical" evidence="7">
    <location>
        <begin position="122"/>
        <end position="149"/>
    </location>
</feature>
<dbReference type="EC" id="2.5.1.145" evidence="7"/>
<dbReference type="EMBL" id="SOKJ01000060">
    <property type="protein sequence ID" value="TET12657.1"/>
    <property type="molecule type" value="Genomic_DNA"/>
</dbReference>
<feature type="transmembrane region" description="Helical" evidence="7">
    <location>
        <begin position="50"/>
        <end position="72"/>
    </location>
</feature>
<dbReference type="UniPathway" id="UPA00664"/>
<comment type="catalytic activity">
    <reaction evidence="7">
        <text>L-cysteinyl-[prolipoprotein] + a 1,2-diacyl-sn-glycero-3-phospho-(1'-sn-glycerol) = an S-1,2-diacyl-sn-glyceryl-L-cysteinyl-[prolipoprotein] + sn-glycerol 1-phosphate + H(+)</text>
        <dbReference type="Rhea" id="RHEA:56712"/>
        <dbReference type="Rhea" id="RHEA-COMP:14679"/>
        <dbReference type="Rhea" id="RHEA-COMP:14680"/>
        <dbReference type="ChEBI" id="CHEBI:15378"/>
        <dbReference type="ChEBI" id="CHEBI:29950"/>
        <dbReference type="ChEBI" id="CHEBI:57685"/>
        <dbReference type="ChEBI" id="CHEBI:64716"/>
        <dbReference type="ChEBI" id="CHEBI:140658"/>
        <dbReference type="EC" id="2.5.1.145"/>
    </reaction>
</comment>
<accession>A0A523S3T3</accession>
<feature type="binding site" evidence="7">
    <location>
        <position position="135"/>
    </location>
    <ligand>
        <name>a 1,2-diacyl-sn-glycero-3-phospho-(1'-sn-glycerol)</name>
        <dbReference type="ChEBI" id="CHEBI:64716"/>
    </ligand>
</feature>
<keyword evidence="6 7" id="KW-0472">Membrane</keyword>
<feature type="transmembrane region" description="Helical" evidence="7">
    <location>
        <begin position="201"/>
        <end position="221"/>
    </location>
</feature>
<keyword evidence="4 7" id="KW-0812">Transmembrane</keyword>
<dbReference type="HAMAP" id="MF_01147">
    <property type="entry name" value="Lgt"/>
    <property type="match status" value="1"/>
</dbReference>
<evidence type="ECO:0000313" key="8">
    <source>
        <dbReference type="EMBL" id="TET12657.1"/>
    </source>
</evidence>
<feature type="transmembrane region" description="Helical" evidence="7">
    <location>
        <begin position="18"/>
        <end position="38"/>
    </location>
</feature>
<keyword evidence="2 7" id="KW-1003">Cell membrane</keyword>
<dbReference type="PANTHER" id="PTHR30589">
    <property type="entry name" value="PROLIPOPROTEIN DIACYLGLYCERYL TRANSFERASE"/>
    <property type="match status" value="1"/>
</dbReference>
<dbReference type="Pfam" id="PF01790">
    <property type="entry name" value="LGT"/>
    <property type="match status" value="1"/>
</dbReference>
<evidence type="ECO:0000256" key="7">
    <source>
        <dbReference type="HAMAP-Rule" id="MF_01147"/>
    </source>
</evidence>
<protein>
    <recommendedName>
        <fullName evidence="7">Phosphatidylglycerol--prolipoprotein diacylglyceryl transferase</fullName>
        <ecNumber evidence="7">2.5.1.145</ecNumber>
    </recommendedName>
</protein>
<evidence type="ECO:0000256" key="3">
    <source>
        <dbReference type="ARBA" id="ARBA00022679"/>
    </source>
</evidence>
<comment type="caution">
    <text evidence="8">The sequence shown here is derived from an EMBL/GenBank/DDBJ whole genome shotgun (WGS) entry which is preliminary data.</text>
</comment>
<comment type="similarity">
    <text evidence="1 7">Belongs to the Lgt family.</text>
</comment>
<dbReference type="GO" id="GO:0008961">
    <property type="term" value="F:phosphatidylglycerol-prolipoprotein diacylglyceryl transferase activity"/>
    <property type="evidence" value="ECO:0007669"/>
    <property type="project" value="UniProtKB-UniRule"/>
</dbReference>
<evidence type="ECO:0000256" key="4">
    <source>
        <dbReference type="ARBA" id="ARBA00022692"/>
    </source>
</evidence>
<organism evidence="8 9">
    <name type="scientific">Aerophobetes bacterium</name>
    <dbReference type="NCBI Taxonomy" id="2030807"/>
    <lineage>
        <taxon>Bacteria</taxon>
        <taxon>Candidatus Aerophobota</taxon>
    </lineage>
</organism>
<gene>
    <name evidence="7 8" type="primary">lgt</name>
    <name evidence="8" type="ORF">E3J84_01195</name>
</gene>
<dbReference type="InterPro" id="IPR001640">
    <property type="entry name" value="Lgt"/>
</dbReference>
<evidence type="ECO:0000256" key="2">
    <source>
        <dbReference type="ARBA" id="ARBA00022475"/>
    </source>
</evidence>
<comment type="function">
    <text evidence="7">Catalyzes the transfer of the diacylglyceryl group from phosphatidylglycerol to the sulfhydryl group of the N-terminal cysteine of a prolipoprotein, the first step in the formation of mature lipoproteins.</text>
</comment>
<sequence>MRGTPLYPILFKIGPFTIYTYGVFISGGFLVAIGLFLRATKKEDFPEAKILKLSFWIVILSIIGARIFYVLTYPHWYLKHPQAILNIWQGGLVFYGGLVFALVTSLYFLHHYHLPFWRIANIAASPLALGMSIGRVGCFFNGCCYGKGWERGLVFPALSPAGKAFPGQPLIPTQLISSLNLLVIFFILIHLKRYPRFAHQIFLWFLILYSGHRFAIGFLRADCREALFHLTIPQFMSIILGISAIILMARRRRERKLVN</sequence>
<comment type="subcellular location">
    <subcellularLocation>
        <location evidence="7">Cell membrane</location>
        <topology evidence="7">Multi-pass membrane protein</topology>
    </subcellularLocation>
</comment>
<dbReference type="Proteomes" id="UP000316360">
    <property type="component" value="Unassembled WGS sequence"/>
</dbReference>
<feature type="transmembrane region" description="Helical" evidence="7">
    <location>
        <begin position="169"/>
        <end position="189"/>
    </location>
</feature>
<dbReference type="GO" id="GO:0005886">
    <property type="term" value="C:plasma membrane"/>
    <property type="evidence" value="ECO:0007669"/>
    <property type="project" value="UniProtKB-SubCell"/>
</dbReference>
<dbReference type="GO" id="GO:0042158">
    <property type="term" value="P:lipoprotein biosynthetic process"/>
    <property type="evidence" value="ECO:0007669"/>
    <property type="project" value="UniProtKB-UniRule"/>
</dbReference>
<reference evidence="8 9" key="1">
    <citation type="submission" date="2019-03" db="EMBL/GenBank/DDBJ databases">
        <title>Metabolic potential of uncultured bacteria and archaea associated with petroleum seepage in deep-sea sediments.</title>
        <authorList>
            <person name="Dong X."/>
            <person name="Hubert C."/>
        </authorList>
    </citation>
    <scope>NUCLEOTIDE SEQUENCE [LARGE SCALE GENOMIC DNA]</scope>
    <source>
        <strain evidence="8">E44_bin7</strain>
    </source>
</reference>